<evidence type="ECO:0000313" key="3">
    <source>
        <dbReference type="Proteomes" id="UP000786811"/>
    </source>
</evidence>
<evidence type="ECO:0000256" key="1">
    <source>
        <dbReference type="SAM" id="MobiDB-lite"/>
    </source>
</evidence>
<accession>A0A8J2ECF9</accession>
<feature type="region of interest" description="Disordered" evidence="1">
    <location>
        <begin position="33"/>
        <end position="84"/>
    </location>
</feature>
<comment type="caution">
    <text evidence="2">The sequence shown here is derived from an EMBL/GenBank/DDBJ whole genome shotgun (WGS) entry which is preliminary data.</text>
</comment>
<sequence length="191" mass="21806">MSKRRNGESAEKMQFYAEKLKKYQKLLDEVKDLSDEKDSDVESHIGKGSDNDDLESLSSNGEVNSQTTSRELQETKVDVEEPPTQLSEKASLLLGVAKRQLKDQTFNFHPELAACWNEILDSGLDAKIKKSFEETYPNKGDCSLIAPELNPELLPFLHKTAKSRDKYLVSSQGSLWPRFSRTRKIYLCNFR</sequence>
<organism evidence="2 3">
    <name type="scientific">Cotesia congregata</name>
    <name type="common">Parasitoid wasp</name>
    <name type="synonym">Apanteles congregatus</name>
    <dbReference type="NCBI Taxonomy" id="51543"/>
    <lineage>
        <taxon>Eukaryota</taxon>
        <taxon>Metazoa</taxon>
        <taxon>Ecdysozoa</taxon>
        <taxon>Arthropoda</taxon>
        <taxon>Hexapoda</taxon>
        <taxon>Insecta</taxon>
        <taxon>Pterygota</taxon>
        <taxon>Neoptera</taxon>
        <taxon>Endopterygota</taxon>
        <taxon>Hymenoptera</taxon>
        <taxon>Apocrita</taxon>
        <taxon>Ichneumonoidea</taxon>
        <taxon>Braconidae</taxon>
        <taxon>Microgastrinae</taxon>
        <taxon>Cotesia</taxon>
    </lineage>
</organism>
<dbReference type="Proteomes" id="UP000786811">
    <property type="component" value="Unassembled WGS sequence"/>
</dbReference>
<reference evidence="2" key="1">
    <citation type="submission" date="2021-04" db="EMBL/GenBank/DDBJ databases">
        <authorList>
            <person name="Chebbi M.A.C M."/>
        </authorList>
    </citation>
    <scope>NUCLEOTIDE SEQUENCE</scope>
</reference>
<proteinExistence type="predicted"/>
<protein>
    <submittedName>
        <fullName evidence="2">Uncharacterized protein</fullName>
    </submittedName>
</protein>
<dbReference type="AlphaFoldDB" id="A0A8J2ECF9"/>
<dbReference type="EMBL" id="CAJNRD030001116">
    <property type="protein sequence ID" value="CAG5075402.1"/>
    <property type="molecule type" value="Genomic_DNA"/>
</dbReference>
<gene>
    <name evidence="2" type="ORF">HICCMSTLAB_LOCUS1556</name>
</gene>
<keyword evidence="3" id="KW-1185">Reference proteome</keyword>
<feature type="compositionally biased region" description="Basic and acidic residues" evidence="1">
    <location>
        <begin position="33"/>
        <end position="50"/>
    </location>
</feature>
<feature type="compositionally biased region" description="Polar residues" evidence="1">
    <location>
        <begin position="61"/>
        <end position="70"/>
    </location>
</feature>
<evidence type="ECO:0000313" key="2">
    <source>
        <dbReference type="EMBL" id="CAG5075402.1"/>
    </source>
</evidence>
<name>A0A8J2ECF9_COTCN</name>